<keyword evidence="3" id="KW-0479">Metal-binding</keyword>
<feature type="binding site" evidence="3">
    <location>
        <position position="89"/>
    </location>
    <ligand>
        <name>Cu cation</name>
        <dbReference type="ChEBI" id="CHEBI:23378"/>
    </ligand>
</feature>
<evidence type="ECO:0000256" key="2">
    <source>
        <dbReference type="ARBA" id="ARBA00023008"/>
    </source>
</evidence>
<dbReference type="SUPFAM" id="SSF52833">
    <property type="entry name" value="Thioredoxin-like"/>
    <property type="match status" value="1"/>
</dbReference>
<evidence type="ECO:0000313" key="8">
    <source>
        <dbReference type="Proteomes" id="UP000282323"/>
    </source>
</evidence>
<dbReference type="EMBL" id="REGA01000012">
    <property type="protein sequence ID" value="RQG93800.1"/>
    <property type="molecule type" value="Genomic_DNA"/>
</dbReference>
<sequence>MERRTYLHSLGAAGIAGIAGCLDDVPLVGGDSRTVLGPPDERRGDPIHPTHGDEFPSFTLPDPLADETVSLEDVTGDRAFLMTYFFTACPDGACPALLLRLRRTQADAIERGYDDDIALLAMTFDPERDTPEVIEEYAGQQGVDHEADNWHFLRPESYEEGKQLLDDTFGMPIQRIEDSDDHDHDDSEDDHDHGEYTFEHFNLVMLVNHDGVVERAYPNAVDQREAVSIETIVEDARTVAQR</sequence>
<dbReference type="AlphaFoldDB" id="A0A3N6MBH5"/>
<name>A0A3N6MBH5_NATCH</name>
<evidence type="ECO:0000259" key="6">
    <source>
        <dbReference type="PROSITE" id="PS51352"/>
    </source>
</evidence>
<protein>
    <submittedName>
        <fullName evidence="7">SCO family protein</fullName>
    </submittedName>
</protein>
<feature type="region of interest" description="Disordered" evidence="5">
    <location>
        <begin position="175"/>
        <end position="194"/>
    </location>
</feature>
<organism evidence="7 8">
    <name type="scientific">Natrarchaeobius chitinivorans</name>
    <dbReference type="NCBI Taxonomy" id="1679083"/>
    <lineage>
        <taxon>Archaea</taxon>
        <taxon>Methanobacteriati</taxon>
        <taxon>Methanobacteriota</taxon>
        <taxon>Stenosarchaea group</taxon>
        <taxon>Halobacteria</taxon>
        <taxon>Halobacteriales</taxon>
        <taxon>Natrialbaceae</taxon>
        <taxon>Natrarchaeobius</taxon>
    </lineage>
</organism>
<dbReference type="PANTHER" id="PTHR12151:SF25">
    <property type="entry name" value="LINALOOL DEHYDRATASE_ISOMERASE DOMAIN-CONTAINING PROTEIN"/>
    <property type="match status" value="1"/>
</dbReference>
<feature type="compositionally biased region" description="Basic and acidic residues" evidence="5">
    <location>
        <begin position="39"/>
        <end position="54"/>
    </location>
</feature>
<evidence type="ECO:0000256" key="4">
    <source>
        <dbReference type="PIRSR" id="PIRSR603782-2"/>
    </source>
</evidence>
<feature type="region of interest" description="Disordered" evidence="5">
    <location>
        <begin position="32"/>
        <end position="54"/>
    </location>
</feature>
<dbReference type="PROSITE" id="PS51352">
    <property type="entry name" value="THIOREDOXIN_2"/>
    <property type="match status" value="1"/>
</dbReference>
<dbReference type="Proteomes" id="UP000282323">
    <property type="component" value="Unassembled WGS sequence"/>
</dbReference>
<comment type="similarity">
    <text evidence="1">Belongs to the SCO1/2 family.</text>
</comment>
<dbReference type="InterPro" id="IPR003782">
    <property type="entry name" value="SCO1/SenC"/>
</dbReference>
<dbReference type="Gene3D" id="3.40.30.10">
    <property type="entry name" value="Glutaredoxin"/>
    <property type="match status" value="1"/>
</dbReference>
<keyword evidence="8" id="KW-1185">Reference proteome</keyword>
<dbReference type="InterPro" id="IPR036249">
    <property type="entry name" value="Thioredoxin-like_sf"/>
</dbReference>
<evidence type="ECO:0000313" key="7">
    <source>
        <dbReference type="EMBL" id="RQG93800.1"/>
    </source>
</evidence>
<feature type="disulfide bond" description="Redox-active" evidence="4">
    <location>
        <begin position="89"/>
        <end position="94"/>
    </location>
</feature>
<keyword evidence="2 3" id="KW-0186">Copper</keyword>
<keyword evidence="4" id="KW-1015">Disulfide bond</keyword>
<dbReference type="GO" id="GO:0046872">
    <property type="term" value="F:metal ion binding"/>
    <property type="evidence" value="ECO:0007669"/>
    <property type="project" value="UniProtKB-KW"/>
</dbReference>
<evidence type="ECO:0000256" key="1">
    <source>
        <dbReference type="ARBA" id="ARBA00010996"/>
    </source>
</evidence>
<proteinExistence type="inferred from homology"/>
<dbReference type="CDD" id="cd02968">
    <property type="entry name" value="SCO"/>
    <property type="match status" value="1"/>
</dbReference>
<reference evidence="7 8" key="1">
    <citation type="submission" date="2018-10" db="EMBL/GenBank/DDBJ databases">
        <title>Natrarchaeobius chitinivorans gen. nov., sp. nov., and Natrarchaeobius haloalkaliphilus sp. nov., alkaliphilic, chitin-utilizing haloarchaea from hypersaline alkaline lakes.</title>
        <authorList>
            <person name="Sorokin D.Y."/>
            <person name="Elcheninov A.G."/>
            <person name="Kostrikina N.A."/>
            <person name="Bale N.J."/>
            <person name="Sinninghe Damste J.S."/>
            <person name="Khijniak T.V."/>
            <person name="Kublanov I.V."/>
            <person name="Toshchakov S.V."/>
        </authorList>
    </citation>
    <scope>NUCLEOTIDE SEQUENCE [LARGE SCALE GENOMIC DNA]</scope>
    <source>
        <strain evidence="7 8">AArcht4T</strain>
    </source>
</reference>
<dbReference type="RefSeq" id="WP_124196204.1">
    <property type="nucleotide sequence ID" value="NZ_REGA01000012.1"/>
</dbReference>
<feature type="binding site" evidence="3">
    <location>
        <position position="94"/>
    </location>
    <ligand>
        <name>Cu cation</name>
        <dbReference type="ChEBI" id="CHEBI:23378"/>
    </ligand>
</feature>
<dbReference type="PANTHER" id="PTHR12151">
    <property type="entry name" value="ELECTRON TRANSPORT PROTIN SCO1/SENC FAMILY MEMBER"/>
    <property type="match status" value="1"/>
</dbReference>
<evidence type="ECO:0000256" key="3">
    <source>
        <dbReference type="PIRSR" id="PIRSR603782-1"/>
    </source>
</evidence>
<dbReference type="OrthoDB" id="27579at2157"/>
<accession>A0A3N6MBH5</accession>
<comment type="caution">
    <text evidence="7">The sequence shown here is derived from an EMBL/GenBank/DDBJ whole genome shotgun (WGS) entry which is preliminary data.</text>
</comment>
<feature type="domain" description="Thioredoxin" evidence="6">
    <location>
        <begin position="49"/>
        <end position="238"/>
    </location>
</feature>
<gene>
    <name evidence="7" type="ORF">EA473_13845</name>
</gene>
<dbReference type="PROSITE" id="PS51257">
    <property type="entry name" value="PROKAR_LIPOPROTEIN"/>
    <property type="match status" value="1"/>
</dbReference>
<dbReference type="InterPro" id="IPR013766">
    <property type="entry name" value="Thioredoxin_domain"/>
</dbReference>
<evidence type="ECO:0000256" key="5">
    <source>
        <dbReference type="SAM" id="MobiDB-lite"/>
    </source>
</evidence>
<dbReference type="Pfam" id="PF02630">
    <property type="entry name" value="SCO1-SenC"/>
    <property type="match status" value="1"/>
</dbReference>